<feature type="chain" id="PRO_5004548614" description="DUF7029 domain-containing protein" evidence="1">
    <location>
        <begin position="23"/>
        <end position="653"/>
    </location>
</feature>
<organism evidence="3 4">
    <name type="scientific">Dactylellina haptotyla (strain CBS 200.50)</name>
    <name type="common">Nematode-trapping fungus</name>
    <name type="synonym">Monacrosporium haptotylum</name>
    <dbReference type="NCBI Taxonomy" id="1284197"/>
    <lineage>
        <taxon>Eukaryota</taxon>
        <taxon>Fungi</taxon>
        <taxon>Dikarya</taxon>
        <taxon>Ascomycota</taxon>
        <taxon>Pezizomycotina</taxon>
        <taxon>Orbiliomycetes</taxon>
        <taxon>Orbiliales</taxon>
        <taxon>Orbiliaceae</taxon>
        <taxon>Dactylellina</taxon>
    </lineage>
</organism>
<sequence>MVAVKLAALAVSAGLFGLHAQATPVRNANRVPAMGPPTIDDLAAELAPRVVRKHVQLLPIRERQLYPHLQKRDYDLSRFHLQDDVVMFYGAPTADSQIHLANVTLSKPHDDHPLLLLEEFDHFTKEIRCSGDKIHLRFHSLSDMNYAVGKWEWINKRDMDYFHLITHHTHKGCGADQDRTAYKIVSVNCDESALTTKLTRIHSPWAEAAQTFHLQVATVDHPAPQEHTSSKIEEHRDVYKRNNVYKRTTGRIIGEFIWCTIKPSDSICDGKGVVNIAAGIILDVANNSVMQKLAAKLGEKVISDSDGWSFSWGDKSKETEMLHLLGSFADLDLSAKAVCIGCYVDAKPKFKADIKRVKGDIANIIINFQPNIAARLDYGIQGTFAMSMDLNGLAMAADALLESIGVGEFVEFLPDISSGPGIMFEATSRVDIDTGFEISTGEASVTLDINEKTTVKGEQWDGMTFKPILNLSKLTGTFGFTPYFRFGLGLGVQMLEGVFKVGAFAGMDAKWAASGVRGYDNSSPCGLKTGLAEKSEVTVDIMWKISTDPVSGMLLDKLLSVFGKEDAERDGTFSNLYEKQLIKECAKGRAPLKIADRPTEPTFTQVMKLKMDAAESVPKNLTGYTWENAVCPDGTYVKMPFSPKGVPEPGYCP</sequence>
<evidence type="ECO:0000313" key="3">
    <source>
        <dbReference type="EMBL" id="EPS40893.1"/>
    </source>
</evidence>
<comment type="caution">
    <text evidence="3">The sequence shown here is derived from an EMBL/GenBank/DDBJ whole genome shotgun (WGS) entry which is preliminary data.</text>
</comment>
<feature type="domain" description="DUF7029" evidence="2">
    <location>
        <begin position="108"/>
        <end position="213"/>
    </location>
</feature>
<dbReference type="OMA" id="YESKIAC"/>
<name>S8BN75_DACHA</name>
<dbReference type="EMBL" id="AQGS01000270">
    <property type="protein sequence ID" value="EPS40893.1"/>
    <property type="molecule type" value="Genomic_DNA"/>
</dbReference>
<dbReference type="Proteomes" id="UP000015100">
    <property type="component" value="Unassembled WGS sequence"/>
</dbReference>
<evidence type="ECO:0000313" key="4">
    <source>
        <dbReference type="Proteomes" id="UP000015100"/>
    </source>
</evidence>
<reference evidence="3 4" key="1">
    <citation type="journal article" date="2013" name="PLoS Genet.">
        <title>Genomic mechanisms accounting for the adaptation to parasitism in nematode-trapping fungi.</title>
        <authorList>
            <person name="Meerupati T."/>
            <person name="Andersson K.M."/>
            <person name="Friman E."/>
            <person name="Kumar D."/>
            <person name="Tunlid A."/>
            <person name="Ahren D."/>
        </authorList>
    </citation>
    <scope>NUCLEOTIDE SEQUENCE [LARGE SCALE GENOMIC DNA]</scope>
    <source>
        <strain evidence="3 4">CBS 200.50</strain>
    </source>
</reference>
<feature type="signal peptide" evidence="1">
    <location>
        <begin position="1"/>
        <end position="22"/>
    </location>
</feature>
<reference evidence="4" key="2">
    <citation type="submission" date="2013-04" db="EMBL/GenBank/DDBJ databases">
        <title>Genomic mechanisms accounting for the adaptation to parasitism in nematode-trapping fungi.</title>
        <authorList>
            <person name="Ahren D.G."/>
        </authorList>
    </citation>
    <scope>NUCLEOTIDE SEQUENCE [LARGE SCALE GENOMIC DNA]</scope>
    <source>
        <strain evidence="4">CBS 200.50</strain>
    </source>
</reference>
<protein>
    <recommendedName>
        <fullName evidence="2">DUF7029 domain-containing protein</fullName>
    </recommendedName>
</protein>
<dbReference type="OrthoDB" id="160645at2759"/>
<keyword evidence="1" id="KW-0732">Signal</keyword>
<gene>
    <name evidence="3" type="ORF">H072_5222</name>
</gene>
<dbReference type="InterPro" id="IPR054293">
    <property type="entry name" value="DUF7029"/>
</dbReference>
<keyword evidence="4" id="KW-1185">Reference proteome</keyword>
<accession>S8BN75</accession>
<dbReference type="STRING" id="1284197.S8BN75"/>
<dbReference type="HOGENOM" id="CLU_390268_0_0_1"/>
<dbReference type="Pfam" id="PF22974">
    <property type="entry name" value="DUF7029"/>
    <property type="match status" value="1"/>
</dbReference>
<evidence type="ECO:0000259" key="2">
    <source>
        <dbReference type="Pfam" id="PF22974"/>
    </source>
</evidence>
<dbReference type="AlphaFoldDB" id="S8BN75"/>
<evidence type="ECO:0000256" key="1">
    <source>
        <dbReference type="SAM" id="SignalP"/>
    </source>
</evidence>
<proteinExistence type="predicted"/>